<evidence type="ECO:0000259" key="1">
    <source>
        <dbReference type="Pfam" id="PF01850"/>
    </source>
</evidence>
<protein>
    <submittedName>
        <fullName evidence="2">PIN domain-containing protein</fullName>
    </submittedName>
</protein>
<dbReference type="Gene3D" id="3.40.50.1010">
    <property type="entry name" value="5'-nuclease"/>
    <property type="match status" value="1"/>
</dbReference>
<dbReference type="CDD" id="cd09881">
    <property type="entry name" value="PIN_VapC4-5_FitB-like"/>
    <property type="match status" value="1"/>
</dbReference>
<accession>A0A650CKY7</accession>
<dbReference type="RefSeq" id="WP_156015979.1">
    <property type="nucleotide sequence ID" value="NZ_CP045484.1"/>
</dbReference>
<dbReference type="SUPFAM" id="SSF88723">
    <property type="entry name" value="PIN domain-like"/>
    <property type="match status" value="1"/>
</dbReference>
<evidence type="ECO:0000313" key="3">
    <source>
        <dbReference type="Proteomes" id="UP000427373"/>
    </source>
</evidence>
<dbReference type="KEGG" id="soh:D1869_12085"/>
<dbReference type="InterPro" id="IPR002716">
    <property type="entry name" value="PIN_dom"/>
</dbReference>
<dbReference type="EMBL" id="CP045484">
    <property type="protein sequence ID" value="QGR18510.1"/>
    <property type="molecule type" value="Genomic_DNA"/>
</dbReference>
<dbReference type="Pfam" id="PF01850">
    <property type="entry name" value="PIN"/>
    <property type="match status" value="1"/>
</dbReference>
<organism evidence="2 3">
    <name type="scientific">Sulfurisphaera ohwakuensis</name>
    <dbReference type="NCBI Taxonomy" id="69656"/>
    <lineage>
        <taxon>Archaea</taxon>
        <taxon>Thermoproteota</taxon>
        <taxon>Thermoprotei</taxon>
        <taxon>Sulfolobales</taxon>
        <taxon>Sulfolobaceae</taxon>
        <taxon>Sulfurisphaera</taxon>
    </lineage>
</organism>
<reference evidence="2 3" key="1">
    <citation type="submission" date="2019-10" db="EMBL/GenBank/DDBJ databases">
        <title>Genome Sequences from Six Type Strain Members of the Archaeal Family Sulfolobaceae: Acidianus ambivalens, Acidianus infernus, Metallosphaera prunae, Stygiolobus azoricus, Sulfolobus metallicus, and Sulfurisphaera ohwakuensis.</title>
        <authorList>
            <person name="Counts J.A."/>
            <person name="Kelly R.M."/>
        </authorList>
    </citation>
    <scope>NUCLEOTIDE SEQUENCE [LARGE SCALE GENOMIC DNA]</scope>
    <source>
        <strain evidence="2 3">TA-1</strain>
    </source>
</reference>
<proteinExistence type="predicted"/>
<dbReference type="Proteomes" id="UP000427373">
    <property type="component" value="Chromosome"/>
</dbReference>
<gene>
    <name evidence="2" type="ORF">D1869_12085</name>
</gene>
<feature type="domain" description="PIN" evidence="1">
    <location>
        <begin position="3"/>
        <end position="54"/>
    </location>
</feature>
<dbReference type="InterPro" id="IPR029060">
    <property type="entry name" value="PIN-like_dom_sf"/>
</dbReference>
<dbReference type="AlphaFoldDB" id="A0A650CKY7"/>
<dbReference type="OrthoDB" id="43688at2157"/>
<dbReference type="GeneID" id="42801995"/>
<name>A0A650CKY7_SULOH</name>
<keyword evidence="3" id="KW-1185">Reference proteome</keyword>
<evidence type="ECO:0000313" key="2">
    <source>
        <dbReference type="EMBL" id="QGR18510.1"/>
    </source>
</evidence>
<sequence length="64" mass="7450">MYPLDENVAFEYANIYYELKNKGKLISDLDLIIASTAKACHEKLITKDRDFLLVKDYIHVEIIS</sequence>